<dbReference type="Proteomes" id="UP000625780">
    <property type="component" value="Unassembled WGS sequence"/>
</dbReference>
<dbReference type="EMBL" id="BMFH01000001">
    <property type="protein sequence ID" value="GGD42903.1"/>
    <property type="molecule type" value="Genomic_DNA"/>
</dbReference>
<dbReference type="Pfam" id="PF14054">
    <property type="entry name" value="DUF4249"/>
    <property type="match status" value="1"/>
</dbReference>
<protein>
    <recommendedName>
        <fullName evidence="3">DUF4249 family protein</fullName>
    </recommendedName>
</protein>
<accession>A0ABQ1QRU6</accession>
<gene>
    <name evidence="1" type="ORF">GCM10011361_07340</name>
</gene>
<dbReference type="PROSITE" id="PS51257">
    <property type="entry name" value="PROKAR_LIPOPROTEIN"/>
    <property type="match status" value="1"/>
</dbReference>
<evidence type="ECO:0008006" key="3">
    <source>
        <dbReference type="Google" id="ProtNLM"/>
    </source>
</evidence>
<dbReference type="InterPro" id="IPR025345">
    <property type="entry name" value="DUF4249"/>
</dbReference>
<proteinExistence type="predicted"/>
<organism evidence="1 2">
    <name type="scientific">Muriicola marianensis</name>
    <dbReference type="NCBI Taxonomy" id="1324801"/>
    <lineage>
        <taxon>Bacteria</taxon>
        <taxon>Pseudomonadati</taxon>
        <taxon>Bacteroidota</taxon>
        <taxon>Flavobacteriia</taxon>
        <taxon>Flavobacteriales</taxon>
        <taxon>Flavobacteriaceae</taxon>
        <taxon>Muriicola</taxon>
    </lineage>
</organism>
<evidence type="ECO:0000313" key="2">
    <source>
        <dbReference type="Proteomes" id="UP000625780"/>
    </source>
</evidence>
<evidence type="ECO:0000313" key="1">
    <source>
        <dbReference type="EMBL" id="GGD42903.1"/>
    </source>
</evidence>
<name>A0ABQ1QRU6_9FLAO</name>
<sequence length="301" mass="34106">MIHAMKRILFLTLISFFLFTGCEDVIEVDLPEQDTRLVVDGLIRVDINETYIPVEIRLSLSSSFFDNNLPTSAESVLIIYEEYEDDIVVDQGSSSLAETSPGSGVYVPDPNFSSDQRISTSILDGDFLFTLLIRHQGRLYLAQTRYVPVVPINSIRQGTGTLFGDDETEVIVNFTDQPDVDNFYLFDFGFGEFLVTEDEFYKGQEFEFSFFYDQQFESGTVLDISILGADQTFYNYMDQLIEQSGDLQGPFQTPVNTVRGNVFDVTDLDNIDVIDNVDQPEVFPLGYFAIVQEEKGQLIVD</sequence>
<keyword evidence="2" id="KW-1185">Reference proteome</keyword>
<reference evidence="2" key="1">
    <citation type="journal article" date="2019" name="Int. J. Syst. Evol. Microbiol.">
        <title>The Global Catalogue of Microorganisms (GCM) 10K type strain sequencing project: providing services to taxonomists for standard genome sequencing and annotation.</title>
        <authorList>
            <consortium name="The Broad Institute Genomics Platform"/>
            <consortium name="The Broad Institute Genome Sequencing Center for Infectious Disease"/>
            <person name="Wu L."/>
            <person name="Ma J."/>
        </authorList>
    </citation>
    <scope>NUCLEOTIDE SEQUENCE [LARGE SCALE GENOMIC DNA]</scope>
    <source>
        <strain evidence="2">CGMCC 1.12606</strain>
    </source>
</reference>
<comment type="caution">
    <text evidence="1">The sequence shown here is derived from an EMBL/GenBank/DDBJ whole genome shotgun (WGS) entry which is preliminary data.</text>
</comment>